<keyword evidence="1" id="KW-0812">Transmembrane</keyword>
<evidence type="ECO:0008006" key="3">
    <source>
        <dbReference type="Google" id="ProtNLM"/>
    </source>
</evidence>
<keyword evidence="1" id="KW-0472">Membrane</keyword>
<keyword evidence="1" id="KW-1133">Transmembrane helix</keyword>
<name>A0A212KAE8_9PROT</name>
<reference evidence="2" key="1">
    <citation type="submission" date="2016-04" db="EMBL/GenBank/DDBJ databases">
        <authorList>
            <person name="Evans L.H."/>
            <person name="Alamgir A."/>
            <person name="Owens N."/>
            <person name="Weber N.D."/>
            <person name="Virtaneva K."/>
            <person name="Barbian K."/>
            <person name="Babar A."/>
            <person name="Rosenke K."/>
        </authorList>
    </citation>
    <scope>NUCLEOTIDE SEQUENCE</scope>
    <source>
        <strain evidence="2">86</strain>
    </source>
</reference>
<gene>
    <name evidence="2" type="ORF">KL86APRO_12422</name>
</gene>
<feature type="transmembrane region" description="Helical" evidence="1">
    <location>
        <begin position="47"/>
        <end position="65"/>
    </location>
</feature>
<dbReference type="EMBL" id="FLUO01000001">
    <property type="protein sequence ID" value="SBW08607.1"/>
    <property type="molecule type" value="Genomic_DNA"/>
</dbReference>
<dbReference type="InterPro" id="IPR016936">
    <property type="entry name" value="UCP029693"/>
</dbReference>
<proteinExistence type="predicted"/>
<accession>A0A212KAE8</accession>
<organism evidence="2">
    <name type="scientific">uncultured Alphaproteobacteria bacterium</name>
    <dbReference type="NCBI Taxonomy" id="91750"/>
    <lineage>
        <taxon>Bacteria</taxon>
        <taxon>Pseudomonadati</taxon>
        <taxon>Pseudomonadota</taxon>
        <taxon>Alphaproteobacteria</taxon>
        <taxon>environmental samples</taxon>
    </lineage>
</organism>
<dbReference type="Pfam" id="PF10095">
    <property type="entry name" value="DUF2333"/>
    <property type="match status" value="1"/>
</dbReference>
<protein>
    <recommendedName>
        <fullName evidence="3">DUF2333 family protein</fullName>
    </recommendedName>
</protein>
<dbReference type="AlphaFoldDB" id="A0A212KAE8"/>
<evidence type="ECO:0000313" key="2">
    <source>
        <dbReference type="EMBL" id="SBW08607.1"/>
    </source>
</evidence>
<sequence>MPFFEDLGARTRAAWESLRRRCGGEGLRSGMKSGVSRLNRGSGRWRAAKWTVAALAAFCILYYPIGMAAMHRIDDDPNFAPPKIKDGQSLAVATTMALIDREVNVNGWRANDPFFLPSAALDNMPNFQLGMMSALSRFGTELADQLARTRGSSQIDPDVETAMGLLKYPGDVWIFNFSTSMLPTASSESQYMGAYRALGRYNERLAAATAVFERRADNLISTLDRISSDLGSSSAQLDRRIQQGGGLIFDRTSDDVFYRVKGRLYGTYMILKALGVDFAIVIRDKELGGAWEQMLESFRTAATLDPLMVANCDPDAQLCPSHLAAQGFYLLRARTQLQEVSNILLK</sequence>
<evidence type="ECO:0000256" key="1">
    <source>
        <dbReference type="SAM" id="Phobius"/>
    </source>
</evidence>